<sequence length="57" mass="6749">MTNQNCLLFTIAEYYIINICAQYIYLYSSENRYKLSSLRKALKLTNQNNKILNPLLN</sequence>
<reference evidence="1" key="1">
    <citation type="submission" date="2015-07" db="EMBL/GenBank/DDBJ databases">
        <title>MeaNS - Measles Nucleotide Surveillance Program.</title>
        <authorList>
            <person name="Tran T."/>
            <person name="Druce J."/>
        </authorList>
    </citation>
    <scope>NUCLEOTIDE SEQUENCE</scope>
    <source>
        <strain evidence="1">UCB-OBI-ISO-001</strain>
        <tissue evidence="1">Gonad</tissue>
    </source>
</reference>
<name>A0A0L8IF82_OCTBM</name>
<dbReference type="EMBL" id="KQ415847">
    <property type="protein sequence ID" value="KOG00136.1"/>
    <property type="molecule type" value="Genomic_DNA"/>
</dbReference>
<gene>
    <name evidence="1" type="ORF">OCBIM_22007765mg</name>
</gene>
<accession>A0A0L8IF82</accession>
<organism evidence="1">
    <name type="scientific">Octopus bimaculoides</name>
    <name type="common">California two-spotted octopus</name>
    <dbReference type="NCBI Taxonomy" id="37653"/>
    <lineage>
        <taxon>Eukaryota</taxon>
        <taxon>Metazoa</taxon>
        <taxon>Spiralia</taxon>
        <taxon>Lophotrochozoa</taxon>
        <taxon>Mollusca</taxon>
        <taxon>Cephalopoda</taxon>
        <taxon>Coleoidea</taxon>
        <taxon>Octopodiformes</taxon>
        <taxon>Octopoda</taxon>
        <taxon>Incirrata</taxon>
        <taxon>Octopodidae</taxon>
        <taxon>Octopus</taxon>
    </lineage>
</organism>
<protein>
    <submittedName>
        <fullName evidence="1">Uncharacterized protein</fullName>
    </submittedName>
</protein>
<proteinExistence type="predicted"/>
<evidence type="ECO:0000313" key="1">
    <source>
        <dbReference type="EMBL" id="KOG00136.1"/>
    </source>
</evidence>
<dbReference type="AlphaFoldDB" id="A0A0L8IF82"/>